<comment type="caution">
    <text evidence="1">The sequence shown here is derived from an EMBL/GenBank/DDBJ whole genome shotgun (WGS) entry which is preliminary data.</text>
</comment>
<reference evidence="1" key="1">
    <citation type="submission" date="2021-02" db="EMBL/GenBank/DDBJ databases">
        <authorList>
            <consortium name="DOE Joint Genome Institute"/>
            <person name="Ahrendt S."/>
            <person name="Looney B.P."/>
            <person name="Miyauchi S."/>
            <person name="Morin E."/>
            <person name="Drula E."/>
            <person name="Courty P.E."/>
            <person name="Chicoki N."/>
            <person name="Fauchery L."/>
            <person name="Kohler A."/>
            <person name="Kuo A."/>
            <person name="Labutti K."/>
            <person name="Pangilinan J."/>
            <person name="Lipzen A."/>
            <person name="Riley R."/>
            <person name="Andreopoulos W."/>
            <person name="He G."/>
            <person name="Johnson J."/>
            <person name="Barry K.W."/>
            <person name="Grigoriev I.V."/>
            <person name="Nagy L."/>
            <person name="Hibbett D."/>
            <person name="Henrissat B."/>
            <person name="Matheny P.B."/>
            <person name="Labbe J."/>
            <person name="Martin F."/>
        </authorList>
    </citation>
    <scope>NUCLEOTIDE SEQUENCE</scope>
    <source>
        <strain evidence="1">FP105234-sp</strain>
    </source>
</reference>
<dbReference type="EMBL" id="MU276548">
    <property type="protein sequence ID" value="KAI0038262.1"/>
    <property type="molecule type" value="Genomic_DNA"/>
</dbReference>
<name>A0ACB8R319_9AGAM</name>
<sequence>MSESPDAGLGPEGNLLGAALLGVFLSAIVYGMTLILYYLYNTRHGRRDRICFRLFISFLLLLDTIQLAFQIHAIYVGAVIDPSQFFSNSRAPWSLYSSVPIGLLLSTSTQFFYAYKIYQISGKSIYAPIVICALSIAELGLGIKFTVQCFKVHSFHATDPQVPFTGSALAAGVACDILITGAFVYYLHKLGRAVMLQTNKAIVLLMVYAVIAGVATLIFTIGCLVTAVKTPQTLIYAAFYCVLNQLYASALLSILNSRDHLRSKLCSSDGTKMIMPRSVEETVTQGPTARDLGAFKSAVDALQIQNPRDRPDRVILIVSETCGVRDDEKADKAAA</sequence>
<organism evidence="1 2">
    <name type="scientific">Auriscalpium vulgare</name>
    <dbReference type="NCBI Taxonomy" id="40419"/>
    <lineage>
        <taxon>Eukaryota</taxon>
        <taxon>Fungi</taxon>
        <taxon>Dikarya</taxon>
        <taxon>Basidiomycota</taxon>
        <taxon>Agaricomycotina</taxon>
        <taxon>Agaricomycetes</taxon>
        <taxon>Russulales</taxon>
        <taxon>Auriscalpiaceae</taxon>
        <taxon>Auriscalpium</taxon>
    </lineage>
</organism>
<dbReference type="Proteomes" id="UP000814033">
    <property type="component" value="Unassembled WGS sequence"/>
</dbReference>
<evidence type="ECO:0000313" key="2">
    <source>
        <dbReference type="Proteomes" id="UP000814033"/>
    </source>
</evidence>
<keyword evidence="2" id="KW-1185">Reference proteome</keyword>
<reference evidence="1" key="2">
    <citation type="journal article" date="2022" name="New Phytol.">
        <title>Evolutionary transition to the ectomycorrhizal habit in the genomes of a hyperdiverse lineage of mushroom-forming fungi.</title>
        <authorList>
            <person name="Looney B."/>
            <person name="Miyauchi S."/>
            <person name="Morin E."/>
            <person name="Drula E."/>
            <person name="Courty P.E."/>
            <person name="Kohler A."/>
            <person name="Kuo A."/>
            <person name="LaButti K."/>
            <person name="Pangilinan J."/>
            <person name="Lipzen A."/>
            <person name="Riley R."/>
            <person name="Andreopoulos W."/>
            <person name="He G."/>
            <person name="Johnson J."/>
            <person name="Nolan M."/>
            <person name="Tritt A."/>
            <person name="Barry K.W."/>
            <person name="Grigoriev I.V."/>
            <person name="Nagy L.G."/>
            <person name="Hibbett D."/>
            <person name="Henrissat B."/>
            <person name="Matheny P.B."/>
            <person name="Labbe J."/>
            <person name="Martin F.M."/>
        </authorList>
    </citation>
    <scope>NUCLEOTIDE SEQUENCE</scope>
    <source>
        <strain evidence="1">FP105234-sp</strain>
    </source>
</reference>
<protein>
    <submittedName>
        <fullName evidence="1">Uncharacterized protein</fullName>
    </submittedName>
</protein>
<evidence type="ECO:0000313" key="1">
    <source>
        <dbReference type="EMBL" id="KAI0038262.1"/>
    </source>
</evidence>
<gene>
    <name evidence="1" type="ORF">FA95DRAFT_1276952</name>
</gene>
<proteinExistence type="predicted"/>
<accession>A0ACB8R319</accession>